<dbReference type="NCBIfam" id="TIGR00250">
    <property type="entry name" value="RNAse_H_YqgF"/>
    <property type="match status" value="1"/>
</dbReference>
<organism evidence="7 8">
    <name type="scientific">Anaplasma platys</name>
    <dbReference type="NCBI Taxonomy" id="949"/>
    <lineage>
        <taxon>Bacteria</taxon>
        <taxon>Pseudomonadati</taxon>
        <taxon>Pseudomonadota</taxon>
        <taxon>Alphaproteobacteria</taxon>
        <taxon>Rickettsiales</taxon>
        <taxon>Anaplasmataceae</taxon>
        <taxon>Anaplasma</taxon>
    </lineage>
</organism>
<dbReference type="EC" id="3.1.-.-" evidence="5"/>
<evidence type="ECO:0000313" key="8">
    <source>
        <dbReference type="Proteomes" id="UP000500930"/>
    </source>
</evidence>
<dbReference type="Gene3D" id="3.30.420.140">
    <property type="entry name" value="YqgF/RNase H-like domain"/>
    <property type="match status" value="1"/>
</dbReference>
<feature type="domain" description="YqgF/RNase H-like" evidence="6">
    <location>
        <begin position="38"/>
        <end position="138"/>
    </location>
</feature>
<comment type="subcellular location">
    <subcellularLocation>
        <location evidence="5">Cytoplasm</location>
    </subcellularLocation>
</comment>
<dbReference type="GO" id="GO:0004518">
    <property type="term" value="F:nuclease activity"/>
    <property type="evidence" value="ECO:0007669"/>
    <property type="project" value="UniProtKB-KW"/>
</dbReference>
<gene>
    <name evidence="7" type="primary">yqgF</name>
    <name evidence="7" type="ORF">ANPL_01425</name>
</gene>
<comment type="similarity">
    <text evidence="5">Belongs to the YqgF HJR family.</text>
</comment>
<dbReference type="GO" id="GO:0005829">
    <property type="term" value="C:cytosol"/>
    <property type="evidence" value="ECO:0007669"/>
    <property type="project" value="TreeGrafter"/>
</dbReference>
<proteinExistence type="inferred from homology"/>
<evidence type="ECO:0000256" key="4">
    <source>
        <dbReference type="ARBA" id="ARBA00022801"/>
    </source>
</evidence>
<dbReference type="PANTHER" id="PTHR33317:SF4">
    <property type="entry name" value="POLYNUCLEOTIDYL TRANSFERASE, RIBONUCLEASE H-LIKE SUPERFAMILY PROTEIN"/>
    <property type="match status" value="1"/>
</dbReference>
<evidence type="ECO:0000256" key="2">
    <source>
        <dbReference type="ARBA" id="ARBA00022517"/>
    </source>
</evidence>
<keyword evidence="3 5" id="KW-0540">Nuclease</keyword>
<evidence type="ECO:0000313" key="7">
    <source>
        <dbReference type="EMBL" id="QJC27393.1"/>
    </source>
</evidence>
<dbReference type="GO" id="GO:0000967">
    <property type="term" value="P:rRNA 5'-end processing"/>
    <property type="evidence" value="ECO:0007669"/>
    <property type="project" value="UniProtKB-UniRule"/>
</dbReference>
<keyword evidence="8" id="KW-1185">Reference proteome</keyword>
<dbReference type="Proteomes" id="UP000500930">
    <property type="component" value="Chromosome"/>
</dbReference>
<dbReference type="InterPro" id="IPR037027">
    <property type="entry name" value="YqgF/RNaseH-like_dom_sf"/>
</dbReference>
<keyword evidence="1 5" id="KW-0963">Cytoplasm</keyword>
<accession>A0A858PXR3</accession>
<sequence length="178" mass="19699">MPVSWFCHWASGNVVLLRGCLVEYESVQALFSSLRANERVMGVDFGERKMGLALSDPTYLIATPYGLYMRRNMRQDLGELSALFKKEGVGALVVGLPLQADGSEGQLCGEVRRFTDKLIKKSGIGLYFQDERYTTAMASRAAEEAGLRRKASQEVDDKISAALILQQVLDMAKRLGIT</sequence>
<dbReference type="CDD" id="cd16964">
    <property type="entry name" value="YqgF"/>
    <property type="match status" value="1"/>
</dbReference>
<evidence type="ECO:0000256" key="1">
    <source>
        <dbReference type="ARBA" id="ARBA00022490"/>
    </source>
</evidence>
<dbReference type="AlphaFoldDB" id="A0A858PXR3"/>
<dbReference type="KEGG" id="aplt:ANPL_01425"/>
<dbReference type="GO" id="GO:0016788">
    <property type="term" value="F:hydrolase activity, acting on ester bonds"/>
    <property type="evidence" value="ECO:0007669"/>
    <property type="project" value="UniProtKB-UniRule"/>
</dbReference>
<dbReference type="EMBL" id="CP046391">
    <property type="protein sequence ID" value="QJC27393.1"/>
    <property type="molecule type" value="Genomic_DNA"/>
</dbReference>
<evidence type="ECO:0000256" key="5">
    <source>
        <dbReference type="HAMAP-Rule" id="MF_00651"/>
    </source>
</evidence>
<reference evidence="7 8" key="1">
    <citation type="journal article" date="2020" name="Pathogens">
        <title>First Whole Genome Sequence of Anaplasma platys, an Obligate Intracellular Rickettsial Pathogen of Dogs.</title>
        <authorList>
            <person name="Llanes A."/>
            <person name="Rajeev S."/>
        </authorList>
    </citation>
    <scope>NUCLEOTIDE SEQUENCE [LARGE SCALE GENOMIC DNA]</scope>
    <source>
        <strain evidence="7 8">S3</strain>
    </source>
</reference>
<keyword evidence="2 5" id="KW-0690">Ribosome biogenesis</keyword>
<dbReference type="InterPro" id="IPR012337">
    <property type="entry name" value="RNaseH-like_sf"/>
</dbReference>
<dbReference type="HAMAP" id="MF_00651">
    <property type="entry name" value="Nuclease_YqgF"/>
    <property type="match status" value="1"/>
</dbReference>
<dbReference type="PANTHER" id="PTHR33317">
    <property type="entry name" value="POLYNUCLEOTIDYL TRANSFERASE, RIBONUCLEASE H-LIKE SUPERFAMILY PROTEIN"/>
    <property type="match status" value="1"/>
</dbReference>
<dbReference type="Pfam" id="PF03652">
    <property type="entry name" value="RuvX"/>
    <property type="match status" value="1"/>
</dbReference>
<protein>
    <recommendedName>
        <fullName evidence="5">Putative pre-16S rRNA nuclease</fullName>
        <ecNumber evidence="5">3.1.-.-</ecNumber>
    </recommendedName>
</protein>
<dbReference type="SUPFAM" id="SSF53098">
    <property type="entry name" value="Ribonuclease H-like"/>
    <property type="match status" value="1"/>
</dbReference>
<evidence type="ECO:0000256" key="3">
    <source>
        <dbReference type="ARBA" id="ARBA00022722"/>
    </source>
</evidence>
<dbReference type="SMART" id="SM00732">
    <property type="entry name" value="YqgFc"/>
    <property type="match status" value="1"/>
</dbReference>
<name>A0A858PXR3_9RICK</name>
<dbReference type="InterPro" id="IPR005227">
    <property type="entry name" value="YqgF"/>
</dbReference>
<evidence type="ECO:0000259" key="6">
    <source>
        <dbReference type="SMART" id="SM00732"/>
    </source>
</evidence>
<comment type="function">
    <text evidence="5">Could be a nuclease involved in processing of the 5'-end of pre-16S rRNA.</text>
</comment>
<keyword evidence="4 5" id="KW-0378">Hydrolase</keyword>
<dbReference type="InterPro" id="IPR006641">
    <property type="entry name" value="YqgF/RNaseH-like_dom"/>
</dbReference>